<sequence length="253" mass="29894">MMTLKNQYWKRLKELMSYWSESFYKVVLTIDMSVSSISLMKSLIEDNELWPENDCRLPFLGSHENAIWPILDKLQLEEEIIKSSYIYIYSKLDGLLESMFAGRFSYSSDGAYEYLKKGFKKWYLENNIRSSENVARYRYLFMFDERDDEDVKRHTKQIEKKVIEWITGYYEKNDGMPLDLKPPKSMDLMKDLNKFNGKNRGIRNKIVHGGYDTTEDIKISTLKLIEVLEQFQRISTAAIFSLLPTSVLDINQS</sequence>
<dbReference type="EMBL" id="MAYW01000254">
    <property type="protein sequence ID" value="ODS30259.1"/>
    <property type="molecule type" value="Genomic_DNA"/>
</dbReference>
<comment type="caution">
    <text evidence="1">The sequence shown here is derived from an EMBL/GenBank/DDBJ whole genome shotgun (WGS) entry which is preliminary data.</text>
</comment>
<dbReference type="Proteomes" id="UP000094056">
    <property type="component" value="Unassembled WGS sequence"/>
</dbReference>
<reference evidence="1 2" key="1">
    <citation type="submission" date="2016-07" db="EMBL/GenBank/DDBJ databases">
        <title>Draft genome of Scalindua rubra, obtained from a brine-seawater interface in the Red Sea, sheds light on salt adaptation in anammox bacteria.</title>
        <authorList>
            <person name="Speth D.R."/>
            <person name="Lagkouvardos I."/>
            <person name="Wang Y."/>
            <person name="Qian P.-Y."/>
            <person name="Dutilh B.E."/>
            <person name="Jetten M.S."/>
        </authorList>
    </citation>
    <scope>NUCLEOTIDE SEQUENCE [LARGE SCALE GENOMIC DNA]</scope>
    <source>
        <strain evidence="1">BSI-1</strain>
    </source>
</reference>
<dbReference type="AlphaFoldDB" id="A0A1E3X3X9"/>
<protein>
    <submittedName>
        <fullName evidence="1">Uncharacterized protein</fullName>
    </submittedName>
</protein>
<proteinExistence type="predicted"/>
<evidence type="ECO:0000313" key="2">
    <source>
        <dbReference type="Proteomes" id="UP000094056"/>
    </source>
</evidence>
<organism evidence="1 2">
    <name type="scientific">Candidatus Scalindua rubra</name>
    <dbReference type="NCBI Taxonomy" id="1872076"/>
    <lineage>
        <taxon>Bacteria</taxon>
        <taxon>Pseudomonadati</taxon>
        <taxon>Planctomycetota</taxon>
        <taxon>Candidatus Brocadiia</taxon>
        <taxon>Candidatus Brocadiales</taxon>
        <taxon>Candidatus Scalinduaceae</taxon>
        <taxon>Candidatus Scalindua</taxon>
    </lineage>
</organism>
<accession>A0A1E3X3X9</accession>
<name>A0A1E3X3X9_9BACT</name>
<evidence type="ECO:0000313" key="1">
    <source>
        <dbReference type="EMBL" id="ODS30259.1"/>
    </source>
</evidence>
<gene>
    <name evidence="1" type="ORF">SCARUB_04634</name>
</gene>